<keyword evidence="4" id="KW-0833">Ubl conjugation pathway</keyword>
<keyword evidence="3 4" id="KW-0862">Zinc</keyword>
<dbReference type="InterPro" id="IPR013083">
    <property type="entry name" value="Znf_RING/FYVE/PHD"/>
</dbReference>
<dbReference type="Gene3D" id="3.90.1150.220">
    <property type="match status" value="1"/>
</dbReference>
<evidence type="ECO:0000256" key="1">
    <source>
        <dbReference type="ARBA" id="ARBA00022723"/>
    </source>
</evidence>
<evidence type="ECO:0000313" key="5">
    <source>
        <dbReference type="EMBL" id="DBA04509.1"/>
    </source>
</evidence>
<dbReference type="PROSITE" id="PS01359">
    <property type="entry name" value="ZF_PHD_1"/>
    <property type="match status" value="1"/>
</dbReference>
<evidence type="ECO:0000256" key="3">
    <source>
        <dbReference type="ARBA" id="ARBA00022833"/>
    </source>
</evidence>
<keyword evidence="4" id="KW-0539">Nucleus</keyword>
<evidence type="ECO:0000256" key="2">
    <source>
        <dbReference type="ARBA" id="ARBA00022771"/>
    </source>
</evidence>
<dbReference type="GO" id="GO:0005634">
    <property type="term" value="C:nucleus"/>
    <property type="evidence" value="ECO:0007669"/>
    <property type="project" value="UniProtKB-SubCell"/>
</dbReference>
<dbReference type="GO" id="GO:0000724">
    <property type="term" value="P:double-strand break repair via homologous recombination"/>
    <property type="evidence" value="ECO:0007669"/>
    <property type="project" value="TreeGrafter"/>
</dbReference>
<keyword evidence="4" id="KW-0227">DNA damage</keyword>
<dbReference type="EC" id="2.3.2.27" evidence="4"/>
<proteinExistence type="inferred from homology"/>
<dbReference type="EMBL" id="DAKRPA010000007">
    <property type="protein sequence ID" value="DBA04509.1"/>
    <property type="molecule type" value="Genomic_DNA"/>
</dbReference>
<dbReference type="GO" id="GO:0030915">
    <property type="term" value="C:Smc5-Smc6 complex"/>
    <property type="evidence" value="ECO:0007669"/>
    <property type="project" value="UniProtKB-UniRule"/>
</dbReference>
<dbReference type="InterPro" id="IPR011513">
    <property type="entry name" value="Nse1"/>
</dbReference>
<dbReference type="Pfam" id="PF07574">
    <property type="entry name" value="SMC_Nse1"/>
    <property type="match status" value="1"/>
</dbReference>
<dbReference type="InterPro" id="IPR036388">
    <property type="entry name" value="WH-like_DNA-bd_sf"/>
</dbReference>
<dbReference type="PANTHER" id="PTHR20973">
    <property type="entry name" value="NON-SMC ELEMENT 1-RELATED"/>
    <property type="match status" value="1"/>
</dbReference>
<sequence length="230" mass="26145">MLPTDADRMLLQRLMANGATEEHEVRKIARKLTGENLSHVEVEHMVNKIAELIQPYALDVRRGVYDDGRMYFGVVNTGSDPLTAFSSNYKPWEIVFFRRAIEEIVESDEGMVDESDLYNLRDGTTIGEVTELLRRLTAELWLAHGDDDSSQKTLGPRCFLELIAFLRDLELKKCAICSYELLRGVSCVSGQCATQVHSRCMEKFEGKGSRYKCSTCRKPLQKKTTPASRR</sequence>
<keyword evidence="4" id="KW-0233">DNA recombination</keyword>
<comment type="catalytic activity">
    <reaction evidence="4">
        <text>S-ubiquitinyl-[E2 ubiquitin-conjugating enzyme]-L-cysteine + [acceptor protein]-L-lysine = [E2 ubiquitin-conjugating enzyme]-L-cysteine + N(6)-ubiquitinyl-[acceptor protein]-L-lysine.</text>
        <dbReference type="EC" id="2.3.2.27"/>
    </reaction>
</comment>
<dbReference type="PANTHER" id="PTHR20973:SF0">
    <property type="entry name" value="NON-STRUCTURAL MAINTENANCE OF CHROMOSOMES ELEMENT 1 HOMOLOG"/>
    <property type="match status" value="1"/>
</dbReference>
<dbReference type="AlphaFoldDB" id="A0AAV2ZF80"/>
<keyword evidence="4" id="KW-0234">DNA repair</keyword>
<reference evidence="5" key="1">
    <citation type="submission" date="2022-11" db="EMBL/GenBank/DDBJ databases">
        <authorList>
            <person name="Morgan W.R."/>
            <person name="Tartar A."/>
        </authorList>
    </citation>
    <scope>NUCLEOTIDE SEQUENCE</scope>
    <source>
        <strain evidence="5">ARSEF 373</strain>
    </source>
</reference>
<dbReference type="Proteomes" id="UP001146120">
    <property type="component" value="Unassembled WGS sequence"/>
</dbReference>
<comment type="caution">
    <text evidence="5">The sequence shown here is derived from an EMBL/GenBank/DDBJ whole genome shotgun (WGS) entry which is preliminary data.</text>
</comment>
<name>A0AAV2ZF80_9STRA</name>
<keyword evidence="2 4" id="KW-0863">Zinc-finger</keyword>
<dbReference type="Gene3D" id="1.10.10.10">
    <property type="entry name" value="Winged helix-like DNA-binding domain superfamily/Winged helix DNA-binding domain"/>
    <property type="match status" value="1"/>
</dbReference>
<keyword evidence="4" id="KW-0808">Transferase</keyword>
<protein>
    <recommendedName>
        <fullName evidence="4">Non-structural maintenance of chromosomes element 1 homolog</fullName>
        <ecNumber evidence="4">2.3.2.27</ecNumber>
    </recommendedName>
</protein>
<accession>A0AAV2ZF80</accession>
<evidence type="ECO:0000256" key="4">
    <source>
        <dbReference type="RuleBase" id="RU368018"/>
    </source>
</evidence>
<keyword evidence="1 4" id="KW-0479">Metal-binding</keyword>
<evidence type="ECO:0000313" key="6">
    <source>
        <dbReference type="Proteomes" id="UP001146120"/>
    </source>
</evidence>
<comment type="subcellular location">
    <subcellularLocation>
        <location evidence="4">Nucleus</location>
    </subcellularLocation>
</comment>
<comment type="similarity">
    <text evidence="4">Belongs to the NSE1 family.</text>
</comment>
<dbReference type="InterPro" id="IPR019786">
    <property type="entry name" value="Zinc_finger_PHD-type_CS"/>
</dbReference>
<reference evidence="5" key="2">
    <citation type="journal article" date="2023" name="Microbiol Resour">
        <title>Decontamination and Annotation of the Draft Genome Sequence of the Oomycete Lagenidium giganteum ARSEF 373.</title>
        <authorList>
            <person name="Morgan W.R."/>
            <person name="Tartar A."/>
        </authorList>
    </citation>
    <scope>NUCLEOTIDE SEQUENCE</scope>
    <source>
        <strain evidence="5">ARSEF 373</strain>
    </source>
</reference>
<organism evidence="5 6">
    <name type="scientific">Lagenidium giganteum</name>
    <dbReference type="NCBI Taxonomy" id="4803"/>
    <lineage>
        <taxon>Eukaryota</taxon>
        <taxon>Sar</taxon>
        <taxon>Stramenopiles</taxon>
        <taxon>Oomycota</taxon>
        <taxon>Peronosporomycetes</taxon>
        <taxon>Pythiales</taxon>
        <taxon>Pythiaceae</taxon>
    </lineage>
</organism>
<dbReference type="GO" id="GO:0008270">
    <property type="term" value="F:zinc ion binding"/>
    <property type="evidence" value="ECO:0007669"/>
    <property type="project" value="UniProtKB-KW"/>
</dbReference>
<gene>
    <name evidence="5" type="ORF">N0F65_011057</name>
</gene>
<dbReference type="Gene3D" id="3.30.40.10">
    <property type="entry name" value="Zinc/RING finger domain, C3HC4 (zinc finger)"/>
    <property type="match status" value="1"/>
</dbReference>
<keyword evidence="6" id="KW-1185">Reference proteome</keyword>
<dbReference type="GO" id="GO:0061630">
    <property type="term" value="F:ubiquitin protein ligase activity"/>
    <property type="evidence" value="ECO:0007669"/>
    <property type="project" value="UniProtKB-EC"/>
</dbReference>
<comment type="subunit">
    <text evidence="4">Component of the Smc5-Smc6 complex.</text>
</comment>